<reference evidence="2" key="1">
    <citation type="journal article" date="2020" name="mSystems">
        <title>Genome- and Community-Level Interaction Insights into Carbon Utilization and Element Cycling Functions of Hydrothermarchaeota in Hydrothermal Sediment.</title>
        <authorList>
            <person name="Zhou Z."/>
            <person name="Liu Y."/>
            <person name="Xu W."/>
            <person name="Pan J."/>
            <person name="Luo Z.H."/>
            <person name="Li M."/>
        </authorList>
    </citation>
    <scope>NUCLEOTIDE SEQUENCE</scope>
    <source>
        <strain evidence="2">SpSt-997</strain>
    </source>
</reference>
<comment type="caution">
    <text evidence="2">The sequence shown here is derived from an EMBL/GenBank/DDBJ whole genome shotgun (WGS) entry which is preliminary data.</text>
</comment>
<evidence type="ECO:0008006" key="3">
    <source>
        <dbReference type="Google" id="ProtNLM"/>
    </source>
</evidence>
<sequence>MTRGSIKIARLRICGLSALLLHGCAAAPWPENARLKRPEHVYVYDFRVPAAVVNVDSNQFSYVMEGLDMAIDARSRAADAAVAQATISTTLIAAIRAMGLPAEPVHGDSATASPENGPPSGNALIISGNVTNITEAIPARLADIDVGNPASQVNARSAFAYQLAGQMPRPWRRFSAAAPVTPAPPSDQPPAGGEAAMINDNNALPLTMRPARTPAARTRDVALQARRMALRLAAQWRQVFIAEGWITPLGAPPSGVEPVGTARPE</sequence>
<proteinExistence type="predicted"/>
<keyword evidence="1" id="KW-0732">Signal</keyword>
<dbReference type="EMBL" id="DTQM01000011">
    <property type="protein sequence ID" value="HGC41738.1"/>
    <property type="molecule type" value="Genomic_DNA"/>
</dbReference>
<dbReference type="AlphaFoldDB" id="A0A8J4H8D4"/>
<name>A0A8J4H8D4_9PROT</name>
<evidence type="ECO:0000313" key="2">
    <source>
        <dbReference type="EMBL" id="HGC41738.1"/>
    </source>
</evidence>
<evidence type="ECO:0000256" key="1">
    <source>
        <dbReference type="SAM" id="SignalP"/>
    </source>
</evidence>
<feature type="signal peptide" evidence="1">
    <location>
        <begin position="1"/>
        <end position="26"/>
    </location>
</feature>
<accession>A0A8J4H8D4</accession>
<feature type="chain" id="PRO_5035319199" description="DUF4410 domain-containing protein" evidence="1">
    <location>
        <begin position="27"/>
        <end position="265"/>
    </location>
</feature>
<gene>
    <name evidence="2" type="ORF">ENY07_00705</name>
</gene>
<protein>
    <recommendedName>
        <fullName evidence="3">DUF4410 domain-containing protein</fullName>
    </recommendedName>
</protein>
<organism evidence="2">
    <name type="scientific">Acidicaldus sp</name>
    <dbReference type="NCBI Taxonomy" id="1872105"/>
    <lineage>
        <taxon>Bacteria</taxon>
        <taxon>Pseudomonadati</taxon>
        <taxon>Pseudomonadota</taxon>
        <taxon>Alphaproteobacteria</taxon>
        <taxon>Acetobacterales</taxon>
        <taxon>Acetobacteraceae</taxon>
        <taxon>Acidicaldus</taxon>
    </lineage>
</organism>